<proteinExistence type="predicted"/>
<name>A0A8S1Q9F2_9CILI</name>
<dbReference type="GO" id="GO:0032934">
    <property type="term" value="F:sterol binding"/>
    <property type="evidence" value="ECO:0007669"/>
    <property type="project" value="TreeGrafter"/>
</dbReference>
<comment type="caution">
    <text evidence="2">The sequence shown here is derived from an EMBL/GenBank/DDBJ whole genome shotgun (WGS) entry which is preliminary data.</text>
</comment>
<dbReference type="FunFam" id="2.40.160.120:FF:000015">
    <property type="entry name" value="Oxysterol binding protein, putative"/>
    <property type="match status" value="1"/>
</dbReference>
<evidence type="ECO:0000256" key="1">
    <source>
        <dbReference type="SAM" id="MobiDB-lite"/>
    </source>
</evidence>
<sequence length="999" mass="116969">MDKTKINYLLEGEVLVKGKTFGLWQPKKYIIDQELRIFSIKSSKQNKNYHLANYQIANVERKNNRFQFELVSTINEKNILMGSENEKFANELMLYLKKMCGQQPRSQSLFEPSLSSKSVSTLRDYDYEIPQFFEMQEIRNAIQNIRSKSYQLEQYELIQNQVVKVYRNKNNQLNFKVFLTLPGNCLIKCQTQLFQTQLDWNIYNLKEYTQIQEFKSEKSQMITEIRLIKNWFQFKREFTYLRHVVEFKKKENIKIIIEKKADLKIHQGTVSGILKFAVWGFFYENNQTNIVLFTEQSYNGLAFNEEDSILSQQYFLQYENMIKPQKVDFDKQQIQDQCSNINPNNSPQNEQSNQKHKIQNRQEGKKNSFKMEQPVDIPKQIGQNQIIQQQPIIVSAPLQGPNQVIQNQLPLQIPISSKNTQNIPSIGNLKEEDQQVQQQTNNRKQSEKLNELNQVVGKCDQNNLSQGTLEQQKQKKTSSSQESSQVIGNNISSNIIFQQPKIEDDCEQDEPQLENERSEGNITEFYDCEDDIDAMNDKLFIGQSDQQTNDADQSVMDVRNSITQRQHQGKINQIQSQSDTIQNIENWVEKKMQAYFSGKYCQIAIDIQHILNPLESDINNRKYMREQEGGHYIFRKDFQRDEKNGGLKCINEVKVNAQKSVVKFLLARIGTSLLMGRSLTSISMPVTIFESRSNTERACSSLAFAPVFLDDAAISKDKFHRIKQCAAFSFGFIFSYLSMEKPFNPILGETFQGYFDNCPIYCEQISHHPPICIIQYYGRKYKIDARLELVANFHSNSVVGRNVGEVKVIFENPPQEIIILLAPGCIYGTTFGDKSMDFLEKQFLFDLDNKWVMECAFKPEKKYCQYFNIEYLPYSDYVAGGVFEVTDQAIGRYLREGYRKYKGLDFKTEVKSIKSVIKGVWNQELKFDNQRLISIMYDFPIKLELAQYPLPSDANFRMDVLMWKLRDFDQAQQWKERLEIFQRQDRKLRESLGPKKKKK</sequence>
<dbReference type="Proteomes" id="UP000692954">
    <property type="component" value="Unassembled WGS sequence"/>
</dbReference>
<dbReference type="PANTHER" id="PTHR10972">
    <property type="entry name" value="OXYSTEROL-BINDING PROTEIN-RELATED"/>
    <property type="match status" value="1"/>
</dbReference>
<dbReference type="GO" id="GO:0005829">
    <property type="term" value="C:cytosol"/>
    <property type="evidence" value="ECO:0007669"/>
    <property type="project" value="TreeGrafter"/>
</dbReference>
<organism evidence="2 3">
    <name type="scientific">Paramecium sonneborni</name>
    <dbReference type="NCBI Taxonomy" id="65129"/>
    <lineage>
        <taxon>Eukaryota</taxon>
        <taxon>Sar</taxon>
        <taxon>Alveolata</taxon>
        <taxon>Ciliophora</taxon>
        <taxon>Intramacronucleata</taxon>
        <taxon>Oligohymenophorea</taxon>
        <taxon>Peniculida</taxon>
        <taxon>Parameciidae</taxon>
        <taxon>Paramecium</taxon>
    </lineage>
</organism>
<accession>A0A8S1Q9F2</accession>
<feature type="region of interest" description="Disordered" evidence="1">
    <location>
        <begin position="337"/>
        <end position="368"/>
    </location>
</feature>
<dbReference type="Pfam" id="PF01237">
    <property type="entry name" value="Oxysterol_BP"/>
    <property type="match status" value="1"/>
</dbReference>
<dbReference type="AlphaFoldDB" id="A0A8S1Q9F2"/>
<dbReference type="InterPro" id="IPR000648">
    <property type="entry name" value="Oxysterol-bd"/>
</dbReference>
<dbReference type="PANTHER" id="PTHR10972:SF148">
    <property type="entry name" value="OXYSTEROL-BINDING PROTEIN 9"/>
    <property type="match status" value="1"/>
</dbReference>
<protein>
    <submittedName>
        <fullName evidence="2">Uncharacterized protein</fullName>
    </submittedName>
</protein>
<feature type="compositionally biased region" description="Low complexity" evidence="1">
    <location>
        <begin position="339"/>
        <end position="352"/>
    </location>
</feature>
<dbReference type="GO" id="GO:0016020">
    <property type="term" value="C:membrane"/>
    <property type="evidence" value="ECO:0007669"/>
    <property type="project" value="TreeGrafter"/>
</dbReference>
<dbReference type="EMBL" id="CAJJDN010000099">
    <property type="protein sequence ID" value="CAD8111875.1"/>
    <property type="molecule type" value="Genomic_DNA"/>
</dbReference>
<keyword evidence="3" id="KW-1185">Reference proteome</keyword>
<evidence type="ECO:0000313" key="2">
    <source>
        <dbReference type="EMBL" id="CAD8111875.1"/>
    </source>
</evidence>
<gene>
    <name evidence="2" type="ORF">PSON_ATCC_30995.1.T0990100</name>
</gene>
<reference evidence="2" key="1">
    <citation type="submission" date="2021-01" db="EMBL/GenBank/DDBJ databases">
        <authorList>
            <consortium name="Genoscope - CEA"/>
            <person name="William W."/>
        </authorList>
    </citation>
    <scope>NUCLEOTIDE SEQUENCE</scope>
</reference>
<evidence type="ECO:0000313" key="3">
    <source>
        <dbReference type="Proteomes" id="UP000692954"/>
    </source>
</evidence>
<dbReference type="OrthoDB" id="14833at2759"/>